<dbReference type="AlphaFoldDB" id="A0A0R1F9R3"/>
<dbReference type="CDD" id="cd03416">
    <property type="entry name" value="CbiX_SirB_N"/>
    <property type="match status" value="1"/>
</dbReference>
<evidence type="ECO:0000313" key="4">
    <source>
        <dbReference type="Proteomes" id="UP000051181"/>
    </source>
</evidence>
<dbReference type="Pfam" id="PF01903">
    <property type="entry name" value="CbiX"/>
    <property type="match status" value="1"/>
</dbReference>
<keyword evidence="1" id="KW-0479">Metal-binding</keyword>
<dbReference type="Proteomes" id="UP000051181">
    <property type="component" value="Unassembled WGS sequence"/>
</dbReference>
<keyword evidence="2" id="KW-0456">Lyase</keyword>
<comment type="caution">
    <text evidence="3">The sequence shown here is derived from an EMBL/GenBank/DDBJ whole genome shotgun (WGS) entry which is preliminary data.</text>
</comment>
<gene>
    <name evidence="3" type="ORF">FD22_GL001228</name>
</gene>
<dbReference type="PATRIC" id="fig|913848.6.peg.1265"/>
<dbReference type="RefSeq" id="WP_010010229.1">
    <property type="nucleotide sequence ID" value="NZ_AZCN01000031.1"/>
</dbReference>
<dbReference type="Gene3D" id="3.40.50.1400">
    <property type="match status" value="2"/>
</dbReference>
<dbReference type="InterPro" id="IPR002762">
    <property type="entry name" value="CbiX-like"/>
</dbReference>
<dbReference type="PANTHER" id="PTHR33542">
    <property type="entry name" value="SIROHYDROCHLORIN FERROCHELATASE, CHLOROPLASTIC"/>
    <property type="match status" value="1"/>
</dbReference>
<dbReference type="SUPFAM" id="SSF53800">
    <property type="entry name" value="Chelatase"/>
    <property type="match status" value="1"/>
</dbReference>
<name>A0A0R1F9R3_9LACO</name>
<dbReference type="eggNOG" id="COG2138">
    <property type="taxonomic scope" value="Bacteria"/>
</dbReference>
<evidence type="ECO:0000256" key="1">
    <source>
        <dbReference type="ARBA" id="ARBA00022723"/>
    </source>
</evidence>
<sequence>MAQGILYVLHGRRNKIPQVNLRLLQELMHELSQPQVISFLEGDQQTLAAGLVQLQQQVEDVIVVPVLLFAATHVRQDIPQRLKAHQRLGVTITVLEPLATTTAVFNFLQQQLTRACQALPQRPILLIAHGTPHFVEPYQQLQNLAAQLQQQLPVPVIAANYIGAHRFTELLVDQTEPVIVQRLFLTDGRIAGKIKRAVQQQVPTALFLPTLENQITVKQAILERLTTVMAPIQV</sequence>
<protein>
    <submittedName>
        <fullName evidence="3">Uncharacterized protein</fullName>
    </submittedName>
</protein>
<reference evidence="3 4" key="1">
    <citation type="journal article" date="2015" name="Genome Announc.">
        <title>Expanding the biotechnology potential of lactobacilli through comparative genomics of 213 strains and associated genera.</title>
        <authorList>
            <person name="Sun Z."/>
            <person name="Harris H.M."/>
            <person name="McCann A."/>
            <person name="Guo C."/>
            <person name="Argimon S."/>
            <person name="Zhang W."/>
            <person name="Yang X."/>
            <person name="Jeffery I.B."/>
            <person name="Cooney J.C."/>
            <person name="Kagawa T.F."/>
            <person name="Liu W."/>
            <person name="Song Y."/>
            <person name="Salvetti E."/>
            <person name="Wrobel A."/>
            <person name="Rasinkangas P."/>
            <person name="Parkhill J."/>
            <person name="Rea M.C."/>
            <person name="O'Sullivan O."/>
            <person name="Ritari J."/>
            <person name="Douillard F.P."/>
            <person name="Paul Ross R."/>
            <person name="Yang R."/>
            <person name="Briner A.E."/>
            <person name="Felis G.E."/>
            <person name="de Vos W.M."/>
            <person name="Barrangou R."/>
            <person name="Klaenhammer T.R."/>
            <person name="Caufield P.W."/>
            <person name="Cui Y."/>
            <person name="Zhang H."/>
            <person name="O'Toole P.W."/>
        </authorList>
    </citation>
    <scope>NUCLEOTIDE SEQUENCE [LARGE SCALE GENOMIC DNA]</scope>
    <source>
        <strain evidence="3 4">DSM 20001</strain>
    </source>
</reference>
<dbReference type="InterPro" id="IPR050963">
    <property type="entry name" value="Sirohydro_Cobaltochel/CbiX"/>
</dbReference>
<accession>A0A0R1F9R3</accession>
<evidence type="ECO:0000256" key="2">
    <source>
        <dbReference type="ARBA" id="ARBA00023239"/>
    </source>
</evidence>
<dbReference type="EMBL" id="AZCN01000031">
    <property type="protein sequence ID" value="KRK16513.1"/>
    <property type="molecule type" value="Genomic_DNA"/>
</dbReference>
<dbReference type="PANTHER" id="PTHR33542:SF3">
    <property type="entry name" value="SIROHYDROCHLORIN FERROCHELATASE, CHLOROPLASTIC"/>
    <property type="match status" value="1"/>
</dbReference>
<evidence type="ECO:0000313" key="3">
    <source>
        <dbReference type="EMBL" id="KRK16513.1"/>
    </source>
</evidence>
<dbReference type="GO" id="GO:0046872">
    <property type="term" value="F:metal ion binding"/>
    <property type="evidence" value="ECO:0007669"/>
    <property type="project" value="UniProtKB-KW"/>
</dbReference>
<organism evidence="3 4">
    <name type="scientific">Loigolactobacillus coryniformis subsp. coryniformis KCTC 3167 = DSM 20001</name>
    <dbReference type="NCBI Taxonomy" id="913848"/>
    <lineage>
        <taxon>Bacteria</taxon>
        <taxon>Bacillati</taxon>
        <taxon>Bacillota</taxon>
        <taxon>Bacilli</taxon>
        <taxon>Lactobacillales</taxon>
        <taxon>Lactobacillaceae</taxon>
        <taxon>Loigolactobacillus</taxon>
    </lineage>
</organism>
<proteinExistence type="predicted"/>
<dbReference type="GO" id="GO:0016829">
    <property type="term" value="F:lyase activity"/>
    <property type="evidence" value="ECO:0007669"/>
    <property type="project" value="UniProtKB-KW"/>
</dbReference>
<dbReference type="GeneID" id="65916424"/>